<proteinExistence type="predicted"/>
<evidence type="ECO:0000256" key="1">
    <source>
        <dbReference type="SAM" id="MobiDB-lite"/>
    </source>
</evidence>
<protein>
    <submittedName>
        <fullName evidence="2">Uncharacterized protein</fullName>
    </submittedName>
</protein>
<dbReference type="Proteomes" id="UP000288429">
    <property type="component" value="Unassembled WGS sequence"/>
</dbReference>
<evidence type="ECO:0000313" key="3">
    <source>
        <dbReference type="Proteomes" id="UP000288429"/>
    </source>
</evidence>
<feature type="region of interest" description="Disordered" evidence="1">
    <location>
        <begin position="122"/>
        <end position="141"/>
    </location>
</feature>
<dbReference type="AlphaFoldDB" id="A0A428UC67"/>
<dbReference type="EMBL" id="NIZV01000076">
    <property type="protein sequence ID" value="RSM11753.1"/>
    <property type="molecule type" value="Genomic_DNA"/>
</dbReference>
<evidence type="ECO:0000313" key="2">
    <source>
        <dbReference type="EMBL" id="RSM11753.1"/>
    </source>
</evidence>
<feature type="region of interest" description="Disordered" evidence="1">
    <location>
        <begin position="43"/>
        <end position="83"/>
    </location>
</feature>
<sequence>MQYQIEAISASSNPRLNPPRLRIPTLPTLWESLLPSAVQKCPQTYRKTLPRPNQLSHPSPPQALRKPLDYRDSASAASSALTAQNPQWGNQTWQYLAARHRTLVTTVVKTFSNLLNSTHHPFAGARCSADSGGSADSTFEQ</sequence>
<reference evidence="2 3" key="1">
    <citation type="submission" date="2017-06" db="EMBL/GenBank/DDBJ databases">
        <title>Cmopartive genomic analysis of Ambrosia Fusariam Clade fungi.</title>
        <authorList>
            <person name="Stajich J.E."/>
            <person name="Carrillo J."/>
            <person name="Kijimoto T."/>
            <person name="Eskalen A."/>
            <person name="O'Donnell K."/>
            <person name="Kasson M."/>
        </authorList>
    </citation>
    <scope>NUCLEOTIDE SEQUENCE [LARGE SCALE GENOMIC DNA]</scope>
    <source>
        <strain evidence="2 3">NRRL 20438</strain>
    </source>
</reference>
<comment type="caution">
    <text evidence="2">The sequence shown here is derived from an EMBL/GenBank/DDBJ whole genome shotgun (WGS) entry which is preliminary data.</text>
</comment>
<keyword evidence="3" id="KW-1185">Reference proteome</keyword>
<organism evidence="2 3">
    <name type="scientific">Fusarium ambrosium</name>
    <dbReference type="NCBI Taxonomy" id="131363"/>
    <lineage>
        <taxon>Eukaryota</taxon>
        <taxon>Fungi</taxon>
        <taxon>Dikarya</taxon>
        <taxon>Ascomycota</taxon>
        <taxon>Pezizomycotina</taxon>
        <taxon>Sordariomycetes</taxon>
        <taxon>Hypocreomycetidae</taxon>
        <taxon>Hypocreales</taxon>
        <taxon>Nectriaceae</taxon>
        <taxon>Fusarium</taxon>
        <taxon>Fusarium solani species complex</taxon>
    </lineage>
</organism>
<feature type="compositionally biased region" description="Polar residues" evidence="1">
    <location>
        <begin position="43"/>
        <end position="57"/>
    </location>
</feature>
<accession>A0A428UC67</accession>
<name>A0A428UC67_9HYPO</name>
<gene>
    <name evidence="2" type="ORF">CDV31_006628</name>
</gene>